<proteinExistence type="predicted"/>
<reference evidence="1 2" key="1">
    <citation type="journal article" date="2016" name="Nat. Commun.">
        <title>Thousands of microbial genomes shed light on interconnected biogeochemical processes in an aquifer system.</title>
        <authorList>
            <person name="Anantharaman K."/>
            <person name="Brown C.T."/>
            <person name="Hug L.A."/>
            <person name="Sharon I."/>
            <person name="Castelle C.J."/>
            <person name="Probst A.J."/>
            <person name="Thomas B.C."/>
            <person name="Singh A."/>
            <person name="Wilkins M.J."/>
            <person name="Karaoz U."/>
            <person name="Brodie E.L."/>
            <person name="Williams K.H."/>
            <person name="Hubbard S.S."/>
            <person name="Banfield J.F."/>
        </authorList>
    </citation>
    <scope>NUCLEOTIDE SEQUENCE [LARGE SCALE GENOMIC DNA]</scope>
</reference>
<gene>
    <name evidence="1" type="ORF">A3F00_03490</name>
</gene>
<organism evidence="1 2">
    <name type="scientific">Candidatus Daviesbacteria bacterium RIFCSPHIGHO2_12_FULL_37_11</name>
    <dbReference type="NCBI Taxonomy" id="1797777"/>
    <lineage>
        <taxon>Bacteria</taxon>
        <taxon>Candidatus Daviesiibacteriota</taxon>
    </lineage>
</organism>
<dbReference type="EMBL" id="MFDE01000014">
    <property type="protein sequence ID" value="OGE38705.1"/>
    <property type="molecule type" value="Genomic_DNA"/>
</dbReference>
<dbReference type="Proteomes" id="UP000176527">
    <property type="component" value="Unassembled WGS sequence"/>
</dbReference>
<evidence type="ECO:0000313" key="2">
    <source>
        <dbReference type="Proteomes" id="UP000176527"/>
    </source>
</evidence>
<dbReference type="AlphaFoldDB" id="A0A1F5KD57"/>
<comment type="caution">
    <text evidence="1">The sequence shown here is derived from an EMBL/GenBank/DDBJ whole genome shotgun (WGS) entry which is preliminary data.</text>
</comment>
<protein>
    <submittedName>
        <fullName evidence="1">Uncharacterized protein</fullName>
    </submittedName>
</protein>
<sequence>MTGERLWEQFRQVGELTGAFTLGKTSIGLYCIGEQTKRFAERMHLRSSLMYLSATHPEWHKPVKIDPQLLNEDGTINTERRDAGIAKMWRNLKTNP</sequence>
<evidence type="ECO:0000313" key="1">
    <source>
        <dbReference type="EMBL" id="OGE38705.1"/>
    </source>
</evidence>
<accession>A0A1F5KD57</accession>
<name>A0A1F5KD57_9BACT</name>